<feature type="domain" description="Alanine racemase C-terminal" evidence="5">
    <location>
        <begin position="277"/>
        <end position="346"/>
    </location>
</feature>
<feature type="chain" id="PRO_5005351054" description="Alanine racemase" evidence="4">
    <location>
        <begin position="19"/>
        <end position="367"/>
    </location>
</feature>
<dbReference type="GeneID" id="17040605"/>
<comment type="cofactor">
    <cofactor evidence="1">
        <name>pyridoxal 5'-phosphate</name>
        <dbReference type="ChEBI" id="CHEBI:597326"/>
    </cofactor>
</comment>
<proteinExistence type="predicted"/>
<dbReference type="EMBL" id="AGSI01000009">
    <property type="protein sequence ID" value="EIE22618.1"/>
    <property type="molecule type" value="Genomic_DNA"/>
</dbReference>
<evidence type="ECO:0000313" key="7">
    <source>
        <dbReference type="EMBL" id="EIE22618.1"/>
    </source>
</evidence>
<dbReference type="InterPro" id="IPR029066">
    <property type="entry name" value="PLP-binding_barrel"/>
</dbReference>
<dbReference type="SUPFAM" id="SSF51419">
    <property type="entry name" value="PLP-binding barrel"/>
    <property type="match status" value="1"/>
</dbReference>
<dbReference type="Pfam" id="PF01168">
    <property type="entry name" value="Ala_racemase_N"/>
    <property type="match status" value="1"/>
</dbReference>
<evidence type="ECO:0000259" key="5">
    <source>
        <dbReference type="Pfam" id="PF00842"/>
    </source>
</evidence>
<dbReference type="PRINTS" id="PR00992">
    <property type="entry name" value="ALARACEMASE"/>
</dbReference>
<dbReference type="GO" id="GO:0030170">
    <property type="term" value="F:pyridoxal phosphate binding"/>
    <property type="evidence" value="ECO:0007669"/>
    <property type="project" value="TreeGrafter"/>
</dbReference>
<dbReference type="InterPro" id="IPR009006">
    <property type="entry name" value="Ala_racemase/Decarboxylase_C"/>
</dbReference>
<dbReference type="InterPro" id="IPR000821">
    <property type="entry name" value="Ala_racemase"/>
</dbReference>
<organism evidence="7 8">
    <name type="scientific">Coccomyxa subellipsoidea (strain C-169)</name>
    <name type="common">Green microalga</name>
    <dbReference type="NCBI Taxonomy" id="574566"/>
    <lineage>
        <taxon>Eukaryota</taxon>
        <taxon>Viridiplantae</taxon>
        <taxon>Chlorophyta</taxon>
        <taxon>core chlorophytes</taxon>
        <taxon>Trebouxiophyceae</taxon>
        <taxon>Trebouxiophyceae incertae sedis</taxon>
        <taxon>Coccomyxaceae</taxon>
        <taxon>Coccomyxa</taxon>
        <taxon>Coccomyxa subellipsoidea</taxon>
    </lineage>
</organism>
<dbReference type="GO" id="GO:0008784">
    <property type="term" value="F:alanine racemase activity"/>
    <property type="evidence" value="ECO:0007669"/>
    <property type="project" value="InterPro"/>
</dbReference>
<evidence type="ECO:0000256" key="4">
    <source>
        <dbReference type="SAM" id="SignalP"/>
    </source>
</evidence>
<keyword evidence="2" id="KW-0663">Pyridoxal phosphate</keyword>
<protein>
    <recommendedName>
        <fullName evidence="9">Alanine racemase</fullName>
    </recommendedName>
</protein>
<evidence type="ECO:0000256" key="1">
    <source>
        <dbReference type="ARBA" id="ARBA00001933"/>
    </source>
</evidence>
<keyword evidence="3" id="KW-0413">Isomerase</keyword>
<evidence type="ECO:0000256" key="3">
    <source>
        <dbReference type="ARBA" id="ARBA00023235"/>
    </source>
</evidence>
<dbReference type="OrthoDB" id="186866at2759"/>
<dbReference type="Gene3D" id="2.40.37.10">
    <property type="entry name" value="Lyase, Ornithine Decarboxylase, Chain A, domain 1"/>
    <property type="match status" value="1"/>
</dbReference>
<evidence type="ECO:0000313" key="8">
    <source>
        <dbReference type="Proteomes" id="UP000007264"/>
    </source>
</evidence>
<keyword evidence="8" id="KW-1185">Reference proteome</keyword>
<sequence>MLRCITILLSTMTLTVFASLQADFGQVPGERQRFRVLGPTRTYTVSQSWIEVSYSDLTHNAGKVLYQLGPDVIPLAIVQGNGYGHGLDTVAKAFLGAGFKELGVADINEAITLRQEGVEVPIHIIYQPDFLTARVMALENVEVYIEDLSFARVLCEETTAVKREAPMQVHVKAALGAAVQGVSSLEEAMELIEYINTCSSLQLRGITTEHAEPKELEVFAEKLRVAGAKFGVTGVAASPKMLRDKEAYGTTGIVHVSAALYGQQEIVKAGDMLHEGHHAKRDMTVAVIYQGYTDAFQVDEVAVRGKLCQRVDLGNSMRVTIIDVTAVPLVQVGDVVLLHGKDGSIELKKPWNLAAVSIGVPRIPKWD</sequence>
<gene>
    <name evidence="7" type="ORF">COCSUDRAFT_66312</name>
</gene>
<dbReference type="KEGG" id="csl:COCSUDRAFT_66312"/>
<name>I0YW49_COCSC</name>
<dbReference type="Gene3D" id="3.20.20.10">
    <property type="entry name" value="Alanine racemase"/>
    <property type="match status" value="1"/>
</dbReference>
<dbReference type="SUPFAM" id="SSF50621">
    <property type="entry name" value="Alanine racemase C-terminal domain-like"/>
    <property type="match status" value="1"/>
</dbReference>
<feature type="signal peptide" evidence="4">
    <location>
        <begin position="1"/>
        <end position="18"/>
    </location>
</feature>
<dbReference type="GO" id="GO:0030632">
    <property type="term" value="P:D-alanine biosynthetic process"/>
    <property type="evidence" value="ECO:0007669"/>
    <property type="project" value="TreeGrafter"/>
</dbReference>
<dbReference type="Proteomes" id="UP000007264">
    <property type="component" value="Unassembled WGS sequence"/>
</dbReference>
<feature type="domain" description="Alanine racemase N-terminal" evidence="6">
    <location>
        <begin position="53"/>
        <end position="217"/>
    </location>
</feature>
<dbReference type="PANTHER" id="PTHR30511:SF0">
    <property type="entry name" value="ALANINE RACEMASE, CATABOLIC-RELATED"/>
    <property type="match status" value="1"/>
</dbReference>
<dbReference type="RefSeq" id="XP_005647162.1">
    <property type="nucleotide sequence ID" value="XM_005647105.1"/>
</dbReference>
<dbReference type="Pfam" id="PF00842">
    <property type="entry name" value="Ala_racemase_C"/>
    <property type="match status" value="1"/>
</dbReference>
<dbReference type="PANTHER" id="PTHR30511">
    <property type="entry name" value="ALANINE RACEMASE"/>
    <property type="match status" value="1"/>
</dbReference>
<dbReference type="InterPro" id="IPR001608">
    <property type="entry name" value="Ala_racemase_N"/>
</dbReference>
<accession>I0YW49</accession>
<dbReference type="GO" id="GO:0005829">
    <property type="term" value="C:cytosol"/>
    <property type="evidence" value="ECO:0007669"/>
    <property type="project" value="TreeGrafter"/>
</dbReference>
<keyword evidence="4" id="KW-0732">Signal</keyword>
<evidence type="ECO:0000259" key="6">
    <source>
        <dbReference type="Pfam" id="PF01168"/>
    </source>
</evidence>
<evidence type="ECO:0000256" key="2">
    <source>
        <dbReference type="ARBA" id="ARBA00022898"/>
    </source>
</evidence>
<dbReference type="AlphaFoldDB" id="I0YW49"/>
<reference evidence="7 8" key="1">
    <citation type="journal article" date="2012" name="Genome Biol.">
        <title>The genome of the polar eukaryotic microalga coccomyxa subellipsoidea reveals traits of cold adaptation.</title>
        <authorList>
            <person name="Blanc G."/>
            <person name="Agarkova I."/>
            <person name="Grimwood J."/>
            <person name="Kuo A."/>
            <person name="Brueggeman A."/>
            <person name="Dunigan D."/>
            <person name="Gurnon J."/>
            <person name="Ladunga I."/>
            <person name="Lindquist E."/>
            <person name="Lucas S."/>
            <person name="Pangilinan J."/>
            <person name="Proschold T."/>
            <person name="Salamov A."/>
            <person name="Schmutz J."/>
            <person name="Weeks D."/>
            <person name="Yamada T."/>
            <person name="Claverie J.M."/>
            <person name="Grigoriev I."/>
            <person name="Van Etten J."/>
            <person name="Lomsadze A."/>
            <person name="Borodovsky M."/>
        </authorList>
    </citation>
    <scope>NUCLEOTIDE SEQUENCE [LARGE SCALE GENOMIC DNA]</scope>
    <source>
        <strain evidence="7 8">C-169</strain>
    </source>
</reference>
<dbReference type="InterPro" id="IPR011079">
    <property type="entry name" value="Ala_racemase_C"/>
</dbReference>
<evidence type="ECO:0008006" key="9">
    <source>
        <dbReference type="Google" id="ProtNLM"/>
    </source>
</evidence>
<comment type="caution">
    <text evidence="7">The sequence shown here is derived from an EMBL/GenBank/DDBJ whole genome shotgun (WGS) entry which is preliminary data.</text>
</comment>